<dbReference type="PRINTS" id="PR00099">
    <property type="entry name" value="CPSGATASE"/>
</dbReference>
<dbReference type="InterPro" id="IPR029062">
    <property type="entry name" value="Class_I_gatase-like"/>
</dbReference>
<dbReference type="FunFam" id="3.40.50.880:FF:000003">
    <property type="entry name" value="Anthranilate synthase component II"/>
    <property type="match status" value="1"/>
</dbReference>
<evidence type="ECO:0000256" key="3">
    <source>
        <dbReference type="ARBA" id="ARBA00022679"/>
    </source>
</evidence>
<keyword evidence="4" id="KW-0315">Glutamine amidotransferase</keyword>
<dbReference type="GO" id="GO:0005737">
    <property type="term" value="C:cytoplasm"/>
    <property type="evidence" value="ECO:0007669"/>
    <property type="project" value="TreeGrafter"/>
</dbReference>
<comment type="similarity">
    <text evidence="1">In the C-terminal section; belongs to the anthranilate synthase component I family.</text>
</comment>
<keyword evidence="3 8" id="KW-0808">Transferase</keyword>
<dbReference type="GO" id="GO:0009396">
    <property type="term" value="P:folic acid-containing compound biosynthetic process"/>
    <property type="evidence" value="ECO:0007669"/>
    <property type="project" value="InterPro"/>
</dbReference>
<dbReference type="EC" id="2.6.1.85" evidence="2"/>
<sequence length="659" mass="71750">MEDQLDLSTSAVRVLIIDNLDSFTWNLVAYVEDVTGVTPEVITNAEPGWDAERVAQYDAVIISPGPGRPERPRDIGICLDVIRRAPVPILGVCLGHQAIAHVHGGEVRRAPEPVHGRVWEIGHTGDGLFAGLPERFDVVRYHSLMVDALPDVLEVTARTDDGLVMALRHRELPQWGVQFHPESIGGQYGHKIIGNFLSLARAWHRRWSLHTVTVDREVDAAAVHQLLFDAADHSFWLDSSDPARPTGRFSYLGDSSGPLARVWQGRVGENLLDQLALDLDTHTIDPGGMDFDFTLGWVGYLGYELKAECGGDAAHTSRHPDLSLIFADRMVVIDHHTKRTHLVSLIGSEHDDAQREWCGRTARLLTEMGATGTREASISAGGVGPLTPRHDRAAYLRRIDDCLADIGAGETYEVCLTNELSAHGTLDPAAYLQLRADNPTPFGARLRFGELSVLSSTPERFLTVDRGGRVESRPIKGTRPRSADPAEDARLRADLADNPKDRAENLMIVDLVRNDLTRVAAPGSVRAEPLFQVESYATVHQLVSTVSCRLAPGKTAVDAVRAAFPGGSMTGAPKIRTMEIIDRLEQGPRGVYSGAVGYFSLDGAMDLSMVIRTIVADGSGLTYGVGGAIIALSDPVAEYEETVTKSAPLLRLLGQEFPQ</sequence>
<keyword evidence="9" id="KW-1185">Reference proteome</keyword>
<dbReference type="GO" id="GO:0046820">
    <property type="term" value="F:4-amino-4-deoxychorismate synthase activity"/>
    <property type="evidence" value="ECO:0007669"/>
    <property type="project" value="UniProtKB-EC"/>
</dbReference>
<evidence type="ECO:0000259" key="6">
    <source>
        <dbReference type="Pfam" id="PF00425"/>
    </source>
</evidence>
<evidence type="ECO:0000313" key="9">
    <source>
        <dbReference type="Proteomes" id="UP000031928"/>
    </source>
</evidence>
<dbReference type="InterPro" id="IPR005801">
    <property type="entry name" value="ADC_synthase"/>
</dbReference>
<dbReference type="PRINTS" id="PR00096">
    <property type="entry name" value="GATASE"/>
</dbReference>
<dbReference type="InterPro" id="IPR015890">
    <property type="entry name" value="Chorismate_C"/>
</dbReference>
<feature type="domain" description="Chorismate-utilising enzyme C-terminal" evidence="6">
    <location>
        <begin position="392"/>
        <end position="645"/>
    </location>
</feature>
<dbReference type="SUPFAM" id="SSF52317">
    <property type="entry name" value="Class I glutamine amidotransferase-like"/>
    <property type="match status" value="1"/>
</dbReference>
<dbReference type="InterPro" id="IPR019999">
    <property type="entry name" value="Anth_synth_I-like"/>
</dbReference>
<dbReference type="InterPro" id="IPR006221">
    <property type="entry name" value="TrpG/PapA_dom"/>
</dbReference>
<dbReference type="GO" id="GO:0000162">
    <property type="term" value="P:L-tryptophan biosynthetic process"/>
    <property type="evidence" value="ECO:0007669"/>
    <property type="project" value="TreeGrafter"/>
</dbReference>
<dbReference type="Gene3D" id="3.40.50.880">
    <property type="match status" value="1"/>
</dbReference>
<dbReference type="NCBIfam" id="TIGR00566">
    <property type="entry name" value="trpG_papA"/>
    <property type="match status" value="1"/>
</dbReference>
<dbReference type="EMBL" id="CP007790">
    <property type="protein sequence ID" value="AJK68400.1"/>
    <property type="molecule type" value="Genomic_DNA"/>
</dbReference>
<dbReference type="Pfam" id="PF00425">
    <property type="entry name" value="Chorismate_bind"/>
    <property type="match status" value="1"/>
</dbReference>
<dbReference type="CDD" id="cd01743">
    <property type="entry name" value="GATase1_Anthranilate_Synthase"/>
    <property type="match status" value="1"/>
</dbReference>
<proteinExistence type="inferred from homology"/>
<dbReference type="PANTHER" id="PTHR11236">
    <property type="entry name" value="AMINOBENZOATE/ANTHRANILATE SYNTHASE"/>
    <property type="match status" value="1"/>
</dbReference>
<dbReference type="InterPro" id="IPR005802">
    <property type="entry name" value="ADC_synth_comp_1"/>
</dbReference>
<dbReference type="NCBIfam" id="TIGR00553">
    <property type="entry name" value="pabB"/>
    <property type="match status" value="1"/>
</dbReference>
<evidence type="ECO:0000256" key="2">
    <source>
        <dbReference type="ARBA" id="ARBA00013139"/>
    </source>
</evidence>
<dbReference type="InterPro" id="IPR017926">
    <property type="entry name" value="GATASE"/>
</dbReference>
<dbReference type="SUPFAM" id="SSF56322">
    <property type="entry name" value="ADC synthase"/>
    <property type="match status" value="1"/>
</dbReference>
<dbReference type="InterPro" id="IPR006805">
    <property type="entry name" value="Anth_synth_I_N"/>
</dbReference>
<protein>
    <recommendedName>
        <fullName evidence="2">aminodeoxychorismate synthase</fullName>
        <ecNumber evidence="2">2.6.1.85</ecNumber>
    </recommendedName>
</protein>
<organism evidence="8 9">
    <name type="scientific">Corynebacterium marinum DSM 44953</name>
    <dbReference type="NCBI Taxonomy" id="1224162"/>
    <lineage>
        <taxon>Bacteria</taxon>
        <taxon>Bacillati</taxon>
        <taxon>Actinomycetota</taxon>
        <taxon>Actinomycetes</taxon>
        <taxon>Mycobacteriales</taxon>
        <taxon>Corynebacteriaceae</taxon>
        <taxon>Corynebacterium</taxon>
    </lineage>
</organism>
<dbReference type="HOGENOM" id="CLU_006493_0_1_11"/>
<evidence type="ECO:0000259" key="5">
    <source>
        <dbReference type="Pfam" id="PF00117"/>
    </source>
</evidence>
<gene>
    <name evidence="8" type="primary">pabB</name>
    <name evidence="8" type="ORF">B840_03905</name>
</gene>
<evidence type="ECO:0000313" key="8">
    <source>
        <dbReference type="EMBL" id="AJK68400.1"/>
    </source>
</evidence>
<dbReference type="Pfam" id="PF04715">
    <property type="entry name" value="Anth_synt_I_N"/>
    <property type="match status" value="1"/>
</dbReference>
<dbReference type="STRING" id="1224162.B840_03905"/>
<dbReference type="Gene3D" id="3.60.120.10">
    <property type="entry name" value="Anthranilate synthase"/>
    <property type="match status" value="1"/>
</dbReference>
<evidence type="ECO:0000256" key="4">
    <source>
        <dbReference type="ARBA" id="ARBA00022962"/>
    </source>
</evidence>
<dbReference type="PANTHER" id="PTHR11236:SF18">
    <property type="entry name" value="AMINODEOXYCHORISMATE SYNTHASE"/>
    <property type="match status" value="1"/>
</dbReference>
<accession>A0A0B6TS74</accession>
<evidence type="ECO:0000256" key="1">
    <source>
        <dbReference type="ARBA" id="ARBA00005970"/>
    </source>
</evidence>
<feature type="domain" description="Anthranilate synthase component I N-terminal" evidence="7">
    <location>
        <begin position="231"/>
        <end position="342"/>
    </location>
</feature>
<keyword evidence="8" id="KW-0032">Aminotransferase</keyword>
<dbReference type="KEGG" id="cmq:B840_03905"/>
<dbReference type="PROSITE" id="PS51273">
    <property type="entry name" value="GATASE_TYPE_1"/>
    <property type="match status" value="1"/>
</dbReference>
<dbReference type="PRINTS" id="PR00097">
    <property type="entry name" value="ANTSNTHASEII"/>
</dbReference>
<name>A0A0B6TS74_9CORY</name>
<dbReference type="Proteomes" id="UP000031928">
    <property type="component" value="Chromosome"/>
</dbReference>
<dbReference type="GO" id="GO:0008153">
    <property type="term" value="P:4-aminobenzoate biosynthetic process"/>
    <property type="evidence" value="ECO:0007669"/>
    <property type="project" value="TreeGrafter"/>
</dbReference>
<feature type="domain" description="Glutamine amidotransferase" evidence="5">
    <location>
        <begin position="15"/>
        <end position="197"/>
    </location>
</feature>
<dbReference type="Pfam" id="PF00117">
    <property type="entry name" value="GATase"/>
    <property type="match status" value="1"/>
</dbReference>
<dbReference type="AlphaFoldDB" id="A0A0B6TS74"/>
<evidence type="ECO:0000259" key="7">
    <source>
        <dbReference type="Pfam" id="PF04715"/>
    </source>
</evidence>
<reference evidence="8 9" key="1">
    <citation type="submission" date="2014-05" db="EMBL/GenBank/DDBJ databases">
        <title>Complete genome sequence of Corynebacterium marinum DSM 44953.</title>
        <authorList>
            <person name="Schaffert L."/>
            <person name="Albersmeier A."/>
            <person name="Kalinowski J."/>
            <person name="Ruckert C."/>
        </authorList>
    </citation>
    <scope>NUCLEOTIDE SEQUENCE [LARGE SCALE GENOMIC DNA]</scope>
    <source>
        <strain evidence="8 9">DSM 44953</strain>
    </source>
</reference>